<dbReference type="InterPro" id="IPR000873">
    <property type="entry name" value="AMP-dep_synth/lig_dom"/>
</dbReference>
<proteinExistence type="inferred from homology"/>
<sequence>MADEVTTIPARLAARVAADPDAHLAAAGGDWMTVAEVQDRARRLATGLHGLGVSHGDRVASIMPNRPEAIDLFFACAELGAVQVPLNVFLKGEFLRYQLADADPSVLVVDAAAFDMATRLVSGSGMDIRVVALDDTDGDPGAGVVAFQDLALPPERTWPDPGPDSLLSILYTSGTTGLPKGCMINQGYFLHMPKAHMRFGWFKPSDTSITTLPLYHGFGLSALMDALVAGCRVAFEPEFSASTLIARAREVGATQLWAVGAIGAALLATPAGDADRDHELERAVFIPMAPVPQHEFERRFGVHVLAEGYGQTEVLPATMDGVREGRDRPSCGKALPWLDVQVVDDGDRVRPAGEVGEIVVRPLEPYSIFSGYWRNEAATMDAWRNLWHHTGDLGSFDEEGTLHFVDRKKDALRRRGENVSSVELEAAIVRHPGIVQAAVHAAPSELSEDEIKACLVFEPGADPAPEELFEYFRENLPYYAVPRYVEVMDELPVNAMGRVQKHKLREAWNTPGTLDFQDLGLTIEKSSRR</sequence>
<dbReference type="RefSeq" id="WP_179279029.1">
    <property type="nucleotide sequence ID" value="NZ_FZNP01000011.1"/>
</dbReference>
<dbReference type="InterPro" id="IPR045851">
    <property type="entry name" value="AMP-bd_C_sf"/>
</dbReference>
<gene>
    <name evidence="5" type="ORF">SAMN06265355_111217</name>
</gene>
<dbReference type="Pfam" id="PF00501">
    <property type="entry name" value="AMP-binding"/>
    <property type="match status" value="1"/>
</dbReference>
<reference evidence="6" key="1">
    <citation type="submission" date="2017-06" db="EMBL/GenBank/DDBJ databases">
        <authorList>
            <person name="Varghese N."/>
            <person name="Submissions S."/>
        </authorList>
    </citation>
    <scope>NUCLEOTIDE SEQUENCE [LARGE SCALE GENOMIC DNA]</scope>
    <source>
        <strain evidence="6">DSM 44485</strain>
    </source>
</reference>
<dbReference type="InterPro" id="IPR020845">
    <property type="entry name" value="AMP-binding_CS"/>
</dbReference>
<dbReference type="Pfam" id="PF13193">
    <property type="entry name" value="AMP-binding_C"/>
    <property type="match status" value="1"/>
</dbReference>
<dbReference type="EMBL" id="FZNP01000011">
    <property type="protein sequence ID" value="SNS13782.1"/>
    <property type="molecule type" value="Genomic_DNA"/>
</dbReference>
<evidence type="ECO:0000256" key="2">
    <source>
        <dbReference type="ARBA" id="ARBA00022598"/>
    </source>
</evidence>
<dbReference type="PROSITE" id="PS00455">
    <property type="entry name" value="AMP_BINDING"/>
    <property type="match status" value="1"/>
</dbReference>
<dbReference type="AlphaFoldDB" id="A0A239C1K7"/>
<dbReference type="GO" id="GO:0006631">
    <property type="term" value="P:fatty acid metabolic process"/>
    <property type="evidence" value="ECO:0007669"/>
    <property type="project" value="TreeGrafter"/>
</dbReference>
<dbReference type="Proteomes" id="UP000198420">
    <property type="component" value="Unassembled WGS sequence"/>
</dbReference>
<protein>
    <submittedName>
        <fullName evidence="5">Crotonobetaine/carnitine-CoA ligase</fullName>
    </submittedName>
</protein>
<dbReference type="PANTHER" id="PTHR43201">
    <property type="entry name" value="ACYL-COA SYNTHETASE"/>
    <property type="match status" value="1"/>
</dbReference>
<evidence type="ECO:0000256" key="1">
    <source>
        <dbReference type="ARBA" id="ARBA00006432"/>
    </source>
</evidence>
<comment type="similarity">
    <text evidence="1">Belongs to the ATP-dependent AMP-binding enzyme family.</text>
</comment>
<keyword evidence="6" id="KW-1185">Reference proteome</keyword>
<dbReference type="InterPro" id="IPR042099">
    <property type="entry name" value="ANL_N_sf"/>
</dbReference>
<evidence type="ECO:0000313" key="6">
    <source>
        <dbReference type="Proteomes" id="UP000198420"/>
    </source>
</evidence>
<feature type="domain" description="AMP-dependent synthetase/ligase" evidence="3">
    <location>
        <begin position="14"/>
        <end position="373"/>
    </location>
</feature>
<organism evidence="5 6">
    <name type="scientific">Actinomadura mexicana</name>
    <dbReference type="NCBI Taxonomy" id="134959"/>
    <lineage>
        <taxon>Bacteria</taxon>
        <taxon>Bacillati</taxon>
        <taxon>Actinomycetota</taxon>
        <taxon>Actinomycetes</taxon>
        <taxon>Streptosporangiales</taxon>
        <taxon>Thermomonosporaceae</taxon>
        <taxon>Actinomadura</taxon>
    </lineage>
</organism>
<dbReference type="Gene3D" id="3.30.300.30">
    <property type="match status" value="1"/>
</dbReference>
<dbReference type="InterPro" id="IPR025110">
    <property type="entry name" value="AMP-bd_C"/>
</dbReference>
<keyword evidence="2 5" id="KW-0436">Ligase</keyword>
<evidence type="ECO:0000313" key="5">
    <source>
        <dbReference type="EMBL" id="SNS13782.1"/>
    </source>
</evidence>
<dbReference type="Gene3D" id="3.40.50.12780">
    <property type="entry name" value="N-terminal domain of ligase-like"/>
    <property type="match status" value="1"/>
</dbReference>
<name>A0A239C1K7_9ACTN</name>
<dbReference type="GO" id="GO:0031956">
    <property type="term" value="F:medium-chain fatty acid-CoA ligase activity"/>
    <property type="evidence" value="ECO:0007669"/>
    <property type="project" value="TreeGrafter"/>
</dbReference>
<accession>A0A239C1K7</accession>
<feature type="domain" description="AMP-binding enzyme C-terminal" evidence="4">
    <location>
        <begin position="423"/>
        <end position="497"/>
    </location>
</feature>
<dbReference type="SUPFAM" id="SSF56801">
    <property type="entry name" value="Acetyl-CoA synthetase-like"/>
    <property type="match status" value="1"/>
</dbReference>
<dbReference type="PANTHER" id="PTHR43201:SF5">
    <property type="entry name" value="MEDIUM-CHAIN ACYL-COA LIGASE ACSF2, MITOCHONDRIAL"/>
    <property type="match status" value="1"/>
</dbReference>
<evidence type="ECO:0000259" key="4">
    <source>
        <dbReference type="Pfam" id="PF13193"/>
    </source>
</evidence>
<evidence type="ECO:0000259" key="3">
    <source>
        <dbReference type="Pfam" id="PF00501"/>
    </source>
</evidence>